<dbReference type="InterPro" id="IPR006151">
    <property type="entry name" value="Shikm_DH/Glu-tRNA_Rdtase"/>
</dbReference>
<gene>
    <name evidence="8" type="primary">aroE</name>
    <name evidence="8" type="ORF">SCNU_04341</name>
</gene>
<dbReference type="Gene3D" id="3.40.50.10860">
    <property type="entry name" value="Leucine Dehydrogenase, chain A, domain 1"/>
    <property type="match status" value="1"/>
</dbReference>
<dbReference type="SUPFAM" id="SSF53223">
    <property type="entry name" value="Aminoacid dehydrogenase-like, N-terminal domain"/>
    <property type="match status" value="1"/>
</dbReference>
<comment type="catalytic activity">
    <reaction evidence="4">
        <text>shikimate + NADP(+) = 3-dehydroshikimate + NADPH + H(+)</text>
        <dbReference type="Rhea" id="RHEA:17737"/>
        <dbReference type="ChEBI" id="CHEBI:15378"/>
        <dbReference type="ChEBI" id="CHEBI:16630"/>
        <dbReference type="ChEBI" id="CHEBI:36208"/>
        <dbReference type="ChEBI" id="CHEBI:57783"/>
        <dbReference type="ChEBI" id="CHEBI:58349"/>
        <dbReference type="EC" id="1.1.1.25"/>
    </reaction>
</comment>
<dbReference type="PANTHER" id="PTHR21089">
    <property type="entry name" value="SHIKIMATE DEHYDROGENASE"/>
    <property type="match status" value="1"/>
</dbReference>
<keyword evidence="3" id="KW-0057">Aromatic amino acid biosynthesis</keyword>
<dbReference type="RefSeq" id="WP_009678135.1">
    <property type="nucleotide sequence ID" value="NZ_AEUD01000003.1"/>
</dbReference>
<dbReference type="NCBIfam" id="TIGR01809">
    <property type="entry name" value="Shik-DH-AROM"/>
    <property type="match status" value="1"/>
</dbReference>
<dbReference type="InterPro" id="IPR041121">
    <property type="entry name" value="SDH_C"/>
</dbReference>
<dbReference type="InterPro" id="IPR046346">
    <property type="entry name" value="Aminoacid_DH-like_N_sf"/>
</dbReference>
<dbReference type="EC" id="1.1.1.25" evidence="2"/>
<dbReference type="GO" id="GO:0009073">
    <property type="term" value="P:aromatic amino acid family biosynthetic process"/>
    <property type="evidence" value="ECO:0007669"/>
    <property type="project" value="UniProtKB-KW"/>
</dbReference>
<evidence type="ECO:0000313" key="9">
    <source>
        <dbReference type="Proteomes" id="UP000035065"/>
    </source>
</evidence>
<evidence type="ECO:0000256" key="2">
    <source>
        <dbReference type="ARBA" id="ARBA00012962"/>
    </source>
</evidence>
<comment type="caution">
    <text evidence="8">The sequence shown here is derived from an EMBL/GenBank/DDBJ whole genome shotgun (WGS) entry which is preliminary data.</text>
</comment>
<dbReference type="GO" id="GO:0005829">
    <property type="term" value="C:cytosol"/>
    <property type="evidence" value="ECO:0007669"/>
    <property type="project" value="TreeGrafter"/>
</dbReference>
<dbReference type="NCBIfam" id="NF001311">
    <property type="entry name" value="PRK00258.1-3"/>
    <property type="match status" value="1"/>
</dbReference>
<reference evidence="8 9" key="1">
    <citation type="journal article" date="2011" name="J. Bacteriol.">
        <title>Draft Genome Sequence of Gordonia neofelifaecis NRRL B-59395, a Cholesterol-Degrading Actinomycete.</title>
        <authorList>
            <person name="Ge F."/>
            <person name="Li W."/>
            <person name="Chen G."/>
            <person name="Liu Y."/>
            <person name="Zhang G."/>
            <person name="Yong B."/>
            <person name="Wang Q."/>
            <person name="Wang N."/>
            <person name="Huang Z."/>
            <person name="Li W."/>
            <person name="Wang J."/>
            <person name="Wu C."/>
            <person name="Xie Q."/>
            <person name="Liu G."/>
        </authorList>
    </citation>
    <scope>NUCLEOTIDE SEQUENCE [LARGE SCALE GENOMIC DNA]</scope>
    <source>
        <strain evidence="8 9">NRRL B-59395</strain>
    </source>
</reference>
<dbReference type="GO" id="GO:0019632">
    <property type="term" value="P:shikimate metabolic process"/>
    <property type="evidence" value="ECO:0007669"/>
    <property type="project" value="TreeGrafter"/>
</dbReference>
<keyword evidence="9" id="KW-1185">Reference proteome</keyword>
<name>F1YG85_9ACTN</name>
<dbReference type="UniPathway" id="UPA00053">
    <property type="reaction ID" value="UER00087"/>
</dbReference>
<dbReference type="Proteomes" id="UP000035065">
    <property type="component" value="Unassembled WGS sequence"/>
</dbReference>
<dbReference type="GO" id="GO:0004764">
    <property type="term" value="F:shikimate 3-dehydrogenase (NADP+) activity"/>
    <property type="evidence" value="ECO:0007669"/>
    <property type="project" value="UniProtKB-EC"/>
</dbReference>
<evidence type="ECO:0000256" key="3">
    <source>
        <dbReference type="ARBA" id="ARBA00023141"/>
    </source>
</evidence>
<evidence type="ECO:0000256" key="1">
    <source>
        <dbReference type="ARBA" id="ARBA00004871"/>
    </source>
</evidence>
<comment type="pathway">
    <text evidence="1">Metabolic intermediate biosynthesis; chorismate biosynthesis; chorismate from D-erythrose 4-phosphate and phosphoenolpyruvate: step 4/7.</text>
</comment>
<dbReference type="STRING" id="644548.SCNU_04341"/>
<dbReference type="GO" id="GO:0009423">
    <property type="term" value="P:chorismate biosynthetic process"/>
    <property type="evidence" value="ECO:0007669"/>
    <property type="project" value="UniProtKB-UniPathway"/>
</dbReference>
<dbReference type="AlphaFoldDB" id="F1YG85"/>
<evidence type="ECO:0000259" key="7">
    <source>
        <dbReference type="Pfam" id="PF18317"/>
    </source>
</evidence>
<evidence type="ECO:0000256" key="4">
    <source>
        <dbReference type="ARBA" id="ARBA00049442"/>
    </source>
</evidence>
<feature type="domain" description="SDH C-terminal" evidence="7">
    <location>
        <begin position="250"/>
        <end position="279"/>
    </location>
</feature>
<dbReference type="CDD" id="cd01065">
    <property type="entry name" value="NAD_bind_Shikimate_DH"/>
    <property type="match status" value="1"/>
</dbReference>
<dbReference type="SUPFAM" id="SSF51735">
    <property type="entry name" value="NAD(P)-binding Rossmann-fold domains"/>
    <property type="match status" value="1"/>
</dbReference>
<protein>
    <recommendedName>
        <fullName evidence="2">shikimate dehydrogenase (NADP(+))</fullName>
        <ecNumber evidence="2">1.1.1.25</ecNumber>
    </recommendedName>
</protein>
<dbReference type="Pfam" id="PF01488">
    <property type="entry name" value="Shikimate_DH"/>
    <property type="match status" value="1"/>
</dbReference>
<evidence type="ECO:0000259" key="5">
    <source>
        <dbReference type="Pfam" id="PF01488"/>
    </source>
</evidence>
<dbReference type="PANTHER" id="PTHR21089:SF1">
    <property type="entry name" value="BIFUNCTIONAL 3-DEHYDROQUINATE DEHYDRATASE_SHIKIMATE DEHYDROGENASE, CHLOROPLASTIC"/>
    <property type="match status" value="1"/>
</dbReference>
<dbReference type="Pfam" id="PF18317">
    <property type="entry name" value="SDH_C"/>
    <property type="match status" value="1"/>
</dbReference>
<evidence type="ECO:0000313" key="8">
    <source>
        <dbReference type="EMBL" id="EGD56058.1"/>
    </source>
</evidence>
<dbReference type="Gene3D" id="3.40.50.720">
    <property type="entry name" value="NAD(P)-binding Rossmann-like Domain"/>
    <property type="match status" value="1"/>
</dbReference>
<accession>F1YG85</accession>
<dbReference type="InterPro" id="IPR010110">
    <property type="entry name" value="Shikimate_DH_AroM-type"/>
</dbReference>
<dbReference type="FunFam" id="3.40.50.10860:FF:000018">
    <property type="entry name" value="Shikimate 5-dehydrogenase AroE"/>
    <property type="match status" value="1"/>
</dbReference>
<dbReference type="eggNOG" id="COG0169">
    <property type="taxonomic scope" value="Bacteria"/>
</dbReference>
<dbReference type="InterPro" id="IPR036291">
    <property type="entry name" value="NAD(P)-bd_dom_sf"/>
</dbReference>
<sequence>MRMTDGAARGIGPRKAAVLGSPVTHSKSPAVHRAAYAALGLDGWTYDAIDTGADELAARVGGSGPEWVGFSVTMPGKLAALAFADERTRRAELIGSANTLVRTADGWRADCTDVDGMTGALAAAGVPATAARAVVIGAGGTALPTVAALAEAGVDEVSVVARSAERAAGVLELAEKLGMSARVIGFDADAVLRSACAEADVTVSTVPAPAAESLIPAVIGTGRLVDVIYDPWPTPLAAAVSAAGGTVVGGLVMLLNQAYSQVEQFTGRQAPKAAMAAAVGL</sequence>
<evidence type="ECO:0000259" key="6">
    <source>
        <dbReference type="Pfam" id="PF08501"/>
    </source>
</evidence>
<proteinExistence type="predicted"/>
<dbReference type="GO" id="GO:0050661">
    <property type="term" value="F:NADP binding"/>
    <property type="evidence" value="ECO:0007669"/>
    <property type="project" value="TreeGrafter"/>
</dbReference>
<keyword evidence="3" id="KW-0028">Amino-acid biosynthesis</keyword>
<feature type="domain" description="Quinate/shikimate 5-dehydrogenase/glutamyl-tRNA reductase" evidence="5">
    <location>
        <begin position="129"/>
        <end position="208"/>
    </location>
</feature>
<organism evidence="8 9">
    <name type="scientific">Gordonia neofelifaecis NRRL B-59395</name>
    <dbReference type="NCBI Taxonomy" id="644548"/>
    <lineage>
        <taxon>Bacteria</taxon>
        <taxon>Bacillati</taxon>
        <taxon>Actinomycetota</taxon>
        <taxon>Actinomycetes</taxon>
        <taxon>Mycobacteriales</taxon>
        <taxon>Gordoniaceae</taxon>
        <taxon>Gordonia</taxon>
    </lineage>
</organism>
<keyword evidence="8" id="KW-0560">Oxidoreductase</keyword>
<dbReference type="EMBL" id="AEUD01000003">
    <property type="protein sequence ID" value="EGD56058.1"/>
    <property type="molecule type" value="Genomic_DNA"/>
</dbReference>
<feature type="domain" description="Shikimate dehydrogenase substrate binding N-terminal" evidence="6">
    <location>
        <begin position="18"/>
        <end position="100"/>
    </location>
</feature>
<dbReference type="Pfam" id="PF08501">
    <property type="entry name" value="Shikimate_dh_N"/>
    <property type="match status" value="1"/>
</dbReference>
<dbReference type="InterPro" id="IPR022893">
    <property type="entry name" value="Shikimate_DH_fam"/>
</dbReference>
<dbReference type="InterPro" id="IPR013708">
    <property type="entry name" value="Shikimate_DH-bd_N"/>
</dbReference>